<keyword evidence="2" id="KW-0472">Membrane</keyword>
<feature type="compositionally biased region" description="Polar residues" evidence="1">
    <location>
        <begin position="1"/>
        <end position="23"/>
    </location>
</feature>
<proteinExistence type="predicted"/>
<feature type="transmembrane region" description="Helical" evidence="2">
    <location>
        <begin position="325"/>
        <end position="347"/>
    </location>
</feature>
<evidence type="ECO:0000256" key="1">
    <source>
        <dbReference type="SAM" id="MobiDB-lite"/>
    </source>
</evidence>
<dbReference type="RefSeq" id="WP_092343604.1">
    <property type="nucleotide sequence ID" value="NZ_LN906597.1"/>
</dbReference>
<dbReference type="AlphaFoldDB" id="A0A0S4M257"/>
<organism evidence="3 4">
    <name type="scientific">Candidatus Ichthyocystis hellenicum</name>
    <dbReference type="NCBI Taxonomy" id="1561003"/>
    <lineage>
        <taxon>Bacteria</taxon>
        <taxon>Pseudomonadati</taxon>
        <taxon>Pseudomonadota</taxon>
        <taxon>Betaproteobacteria</taxon>
        <taxon>Burkholderiales</taxon>
        <taxon>Candidatus Ichthyocystis</taxon>
    </lineage>
</organism>
<keyword evidence="2" id="KW-1133">Transmembrane helix</keyword>
<sequence length="373" mass="39440">MDNISKGTITTQAPEANNGNPYTSECEGSVLVDMLSSEESNCDPSSSSSTAMSKSDSCLSLHSHGSESSSVLSETSVAHNSSTDSCPPLQSCSPKSGSILAETLIGESGNGSNDSCQSLQSSVATEAPPEYSGAGTKRLAKNNHLDQKDLPSKIPLPDCDPGAINEISFAEEKFKEYEQGLRKMVEVSTAITKMISVLDKKFKDKSDKYETNVSSNAEFGIDIEANPSTSREALSEYNDQLVEAQYAKYMEEYVDADDPFTNKCLKPLAGAYFLVAGMITTAVGVLGATCILSNPEPESSLGGLCSNSSSKFFEISSDKTELRTVMGVGAAVFVGVVQLLSAAYSFAGCRSNNTDGGGNNNKSSNEESRPLLQ</sequence>
<reference evidence="4" key="1">
    <citation type="submission" date="2015-11" db="EMBL/GenBank/DDBJ databases">
        <authorList>
            <person name="Seth-Smith H.M.B."/>
        </authorList>
    </citation>
    <scope>NUCLEOTIDE SEQUENCE [LARGE SCALE GENOMIC DNA]</scope>
    <source>
        <strain evidence="4">2013Ark11</strain>
    </source>
</reference>
<protein>
    <submittedName>
        <fullName evidence="3">Putative membrane protein</fullName>
    </submittedName>
</protein>
<keyword evidence="4" id="KW-1185">Reference proteome</keyword>
<feature type="region of interest" description="Disordered" evidence="1">
    <location>
        <begin position="1"/>
        <end position="92"/>
    </location>
</feature>
<feature type="compositionally biased region" description="Polar residues" evidence="1">
    <location>
        <begin position="110"/>
        <end position="124"/>
    </location>
</feature>
<feature type="region of interest" description="Disordered" evidence="1">
    <location>
        <begin position="109"/>
        <end position="135"/>
    </location>
</feature>
<evidence type="ECO:0000313" key="4">
    <source>
        <dbReference type="Proteomes" id="UP000198651"/>
    </source>
</evidence>
<name>A0A0S4M257_9BURK</name>
<evidence type="ECO:0000313" key="3">
    <source>
        <dbReference type="EMBL" id="CUT17863.1"/>
    </source>
</evidence>
<evidence type="ECO:0000256" key="2">
    <source>
        <dbReference type="SAM" id="Phobius"/>
    </source>
</evidence>
<feature type="compositionally biased region" description="Polar residues" evidence="1">
    <location>
        <begin position="78"/>
        <end position="92"/>
    </location>
</feature>
<dbReference type="EMBL" id="LN906597">
    <property type="protein sequence ID" value="CUT17863.1"/>
    <property type="molecule type" value="Genomic_DNA"/>
</dbReference>
<keyword evidence="2" id="KW-0812">Transmembrane</keyword>
<gene>
    <name evidence="3" type="ORF">Ark11_1047</name>
</gene>
<accession>A0A0S4M257</accession>
<dbReference type="Proteomes" id="UP000198651">
    <property type="component" value="Chromosome I"/>
</dbReference>
<feature type="transmembrane region" description="Helical" evidence="2">
    <location>
        <begin position="269"/>
        <end position="292"/>
    </location>
</feature>
<feature type="compositionally biased region" description="Low complexity" evidence="1">
    <location>
        <begin position="37"/>
        <end position="77"/>
    </location>
</feature>